<dbReference type="InterPro" id="IPR032623">
    <property type="entry name" value="FecR_N"/>
</dbReference>
<dbReference type="OrthoDB" id="1098280at2"/>
<feature type="domain" description="FecR N-terminal" evidence="3">
    <location>
        <begin position="14"/>
        <end position="51"/>
    </location>
</feature>
<dbReference type="PANTHER" id="PTHR30273:SF2">
    <property type="entry name" value="PROTEIN FECR"/>
    <property type="match status" value="1"/>
</dbReference>
<comment type="caution">
    <text evidence="4">The sequence shown here is derived from an EMBL/GenBank/DDBJ whole genome shotgun (WGS) entry which is preliminary data.</text>
</comment>
<dbReference type="Pfam" id="PF04773">
    <property type="entry name" value="FecR"/>
    <property type="match status" value="1"/>
</dbReference>
<dbReference type="AlphaFoldDB" id="A0A149TUG7"/>
<organism evidence="4 5">
    <name type="scientific">Acetobacter senegalensis</name>
    <dbReference type="NCBI Taxonomy" id="446692"/>
    <lineage>
        <taxon>Bacteria</taxon>
        <taxon>Pseudomonadati</taxon>
        <taxon>Pseudomonadota</taxon>
        <taxon>Alphaproteobacteria</taxon>
        <taxon>Acetobacterales</taxon>
        <taxon>Acetobacteraceae</taxon>
        <taxon>Acetobacter</taxon>
    </lineage>
</organism>
<name>A0A149TUG7_9PROT</name>
<dbReference type="InterPro" id="IPR006860">
    <property type="entry name" value="FecR"/>
</dbReference>
<evidence type="ECO:0000313" key="5">
    <source>
        <dbReference type="Proteomes" id="UP000075360"/>
    </source>
</evidence>
<gene>
    <name evidence="4" type="ORF">AD948_15950</name>
</gene>
<sequence length="325" mass="35289">MTGFNATSDRAATQEARYWIARLASGDITEPEMAAYRHWVADAHHDAVFQHELKLWRSLSVIGEHLAPREPVGQRAARRRRQGLFAATGLAAAACLAAFLIGPDVWMRLHADHRTGSDIRAFTLADGTQAVLDADAAIAVHYGARTRTVELLRGRVWFDVRHDPEHPFRVKAAGSVTEDIGTAFEVDYRATGGVETTVESGVVRVSGRAGGQSIILTAGQRALWQHTGQITRQADVAAERVASWRDGQLVLTAVPVKVVIAAIARYRSGLTLVVDHLDDLSPVTAMVDLRKPDDALNALAAGAHLRLYHLPGNTVLVRRSGGKKT</sequence>
<protein>
    <recommendedName>
        <fullName evidence="6">DUF4880 domain-containing protein</fullName>
    </recommendedName>
</protein>
<keyword evidence="1" id="KW-0812">Transmembrane</keyword>
<keyword evidence="1" id="KW-1133">Transmembrane helix</keyword>
<dbReference type="InterPro" id="IPR012373">
    <property type="entry name" value="Ferrdict_sens_TM"/>
</dbReference>
<proteinExistence type="predicted"/>
<dbReference type="PIRSF" id="PIRSF018266">
    <property type="entry name" value="FecR"/>
    <property type="match status" value="1"/>
</dbReference>
<dbReference type="GO" id="GO:0016989">
    <property type="term" value="F:sigma factor antagonist activity"/>
    <property type="evidence" value="ECO:0007669"/>
    <property type="project" value="TreeGrafter"/>
</dbReference>
<dbReference type="Gene3D" id="2.60.120.1440">
    <property type="match status" value="1"/>
</dbReference>
<accession>A0A149TUG7</accession>
<evidence type="ECO:0000313" key="4">
    <source>
        <dbReference type="EMBL" id="KXV56801.1"/>
    </source>
</evidence>
<evidence type="ECO:0000259" key="2">
    <source>
        <dbReference type="Pfam" id="PF04773"/>
    </source>
</evidence>
<dbReference type="EMBL" id="LHZU01000147">
    <property type="protein sequence ID" value="KXV56801.1"/>
    <property type="molecule type" value="Genomic_DNA"/>
</dbReference>
<dbReference type="PANTHER" id="PTHR30273">
    <property type="entry name" value="PERIPLASMIC SIGNAL SENSOR AND SIGMA FACTOR ACTIVATOR FECR-RELATED"/>
    <property type="match status" value="1"/>
</dbReference>
<keyword evidence="1" id="KW-0472">Membrane</keyword>
<evidence type="ECO:0000256" key="1">
    <source>
        <dbReference type="SAM" id="Phobius"/>
    </source>
</evidence>
<evidence type="ECO:0000259" key="3">
    <source>
        <dbReference type="Pfam" id="PF16220"/>
    </source>
</evidence>
<reference evidence="4 5" key="1">
    <citation type="submission" date="2015-06" db="EMBL/GenBank/DDBJ databases">
        <title>Improved classification and identification of acetic acid bacteria using matrix-assisted laser desorption/ionization time-of-flight mass spectrometry; Gluconobacter nephelii and Gluconobacter uchimurae are later heterotypic synonyms of Gluconobacter japonicus and Gluconobacter oxydans, respectively.</title>
        <authorList>
            <person name="Li L."/>
            <person name="Cleenwerck I."/>
            <person name="De Vuyst L."/>
            <person name="Vandamme P."/>
        </authorList>
    </citation>
    <scope>NUCLEOTIDE SEQUENCE [LARGE SCALE GENOMIC DNA]</scope>
    <source>
        <strain evidence="4 5">LMG 23690</strain>
    </source>
</reference>
<dbReference type="Proteomes" id="UP000075360">
    <property type="component" value="Unassembled WGS sequence"/>
</dbReference>
<feature type="transmembrane region" description="Helical" evidence="1">
    <location>
        <begin position="84"/>
        <end position="102"/>
    </location>
</feature>
<dbReference type="RefSeq" id="WP_061472659.1">
    <property type="nucleotide sequence ID" value="NZ_LHZU01000147.1"/>
</dbReference>
<dbReference type="PATRIC" id="fig|446692.4.peg.1580"/>
<evidence type="ECO:0008006" key="6">
    <source>
        <dbReference type="Google" id="ProtNLM"/>
    </source>
</evidence>
<dbReference type="Pfam" id="PF16220">
    <property type="entry name" value="DUF4880"/>
    <property type="match status" value="1"/>
</dbReference>
<feature type="domain" description="FecR protein" evidence="2">
    <location>
        <begin position="112"/>
        <end position="204"/>
    </location>
</feature>